<evidence type="ECO:0000256" key="3">
    <source>
        <dbReference type="ARBA" id="ARBA00022679"/>
    </source>
</evidence>
<dbReference type="GO" id="GO:0019787">
    <property type="term" value="F:ubiquitin-like protein transferase activity"/>
    <property type="evidence" value="ECO:0007669"/>
    <property type="project" value="UniProtKB-ARBA"/>
</dbReference>
<gene>
    <name evidence="13" type="primary">ube2i_0</name>
    <name evidence="15" type="synonym">LOC112689671</name>
    <name evidence="13" type="ORF">g.46573</name>
</gene>
<dbReference type="InterPro" id="IPR050113">
    <property type="entry name" value="Ub_conjugating_enzyme"/>
</dbReference>
<dbReference type="GO" id="GO:0005524">
    <property type="term" value="F:ATP binding"/>
    <property type="evidence" value="ECO:0007669"/>
    <property type="project" value="UniProtKB-UniRule"/>
</dbReference>
<dbReference type="Pfam" id="PF00179">
    <property type="entry name" value="UQ_con"/>
    <property type="match status" value="1"/>
</dbReference>
<evidence type="ECO:0000256" key="9">
    <source>
        <dbReference type="ARBA" id="ARBA00044296"/>
    </source>
</evidence>
<evidence type="ECO:0000313" key="14">
    <source>
        <dbReference type="Proteomes" id="UP000694846"/>
    </source>
</evidence>
<keyword evidence="5 11" id="KW-0833">Ubl conjugation pathway</keyword>
<reference evidence="15" key="2">
    <citation type="submission" date="2025-04" db="UniProtKB">
        <authorList>
            <consortium name="RefSeq"/>
        </authorList>
    </citation>
    <scope>IDENTIFICATION</scope>
</reference>
<keyword evidence="3" id="KW-0808">Transferase</keyword>
<feature type="active site" description="Glycyl thioester intermediate" evidence="10">
    <location>
        <position position="93"/>
    </location>
</feature>
<keyword evidence="4 11" id="KW-0547">Nucleotide-binding</keyword>
<evidence type="ECO:0000256" key="11">
    <source>
        <dbReference type="RuleBase" id="RU362109"/>
    </source>
</evidence>
<keyword evidence="14" id="KW-1185">Reference proteome</keyword>
<dbReference type="SUPFAM" id="SSF54495">
    <property type="entry name" value="UBC-like"/>
    <property type="match status" value="1"/>
</dbReference>
<dbReference type="SMART" id="SM00212">
    <property type="entry name" value="UBCc"/>
    <property type="match status" value="1"/>
</dbReference>
<name>A0A2S2QY41_9HEMI</name>
<organism evidence="13">
    <name type="scientific">Sipha flava</name>
    <name type="common">yellow sugarcane aphid</name>
    <dbReference type="NCBI Taxonomy" id="143950"/>
    <lineage>
        <taxon>Eukaryota</taxon>
        <taxon>Metazoa</taxon>
        <taxon>Ecdysozoa</taxon>
        <taxon>Arthropoda</taxon>
        <taxon>Hexapoda</taxon>
        <taxon>Insecta</taxon>
        <taxon>Pterygota</taxon>
        <taxon>Neoptera</taxon>
        <taxon>Paraneoptera</taxon>
        <taxon>Hemiptera</taxon>
        <taxon>Sternorrhyncha</taxon>
        <taxon>Aphidomorpha</taxon>
        <taxon>Aphidoidea</taxon>
        <taxon>Aphididae</taxon>
        <taxon>Sipha</taxon>
    </lineage>
</organism>
<dbReference type="Proteomes" id="UP000694846">
    <property type="component" value="Unplaced"/>
</dbReference>
<evidence type="ECO:0000256" key="6">
    <source>
        <dbReference type="ARBA" id="ARBA00022840"/>
    </source>
</evidence>
<dbReference type="OrthoDB" id="6600758at2759"/>
<evidence type="ECO:0000256" key="5">
    <source>
        <dbReference type="ARBA" id="ARBA00022786"/>
    </source>
</evidence>
<evidence type="ECO:0000256" key="8">
    <source>
        <dbReference type="ARBA" id="ARBA00039165"/>
    </source>
</evidence>
<protein>
    <recommendedName>
        <fullName evidence="8">SUMO-conjugating enzyme UBC9</fullName>
    </recommendedName>
    <alternativeName>
        <fullName evidence="9">Ubiquitin carrier protein 9</fullName>
    </alternativeName>
</protein>
<evidence type="ECO:0000256" key="7">
    <source>
        <dbReference type="ARBA" id="ARBA00023242"/>
    </source>
</evidence>
<comment type="similarity">
    <text evidence="11">Belongs to the ubiquitin-conjugating enzyme family.</text>
</comment>
<dbReference type="Gene3D" id="3.10.110.10">
    <property type="entry name" value="Ubiquitin Conjugating Enzyme"/>
    <property type="match status" value="1"/>
</dbReference>
<dbReference type="AlphaFoldDB" id="A0A2S2QY41"/>
<comment type="subcellular location">
    <subcellularLocation>
        <location evidence="1">Nucleus</location>
    </subcellularLocation>
</comment>
<evidence type="ECO:0000256" key="4">
    <source>
        <dbReference type="ARBA" id="ARBA00022741"/>
    </source>
</evidence>
<dbReference type="EMBL" id="GGMS01013217">
    <property type="protein sequence ID" value="MBY82420.1"/>
    <property type="molecule type" value="Transcribed_RNA"/>
</dbReference>
<keyword evidence="6 11" id="KW-0067">ATP-binding</keyword>
<dbReference type="InterPro" id="IPR016135">
    <property type="entry name" value="UBQ-conjugating_enzyme/RWD"/>
</dbReference>
<evidence type="ECO:0000256" key="1">
    <source>
        <dbReference type="ARBA" id="ARBA00004123"/>
    </source>
</evidence>
<dbReference type="CDD" id="cd23798">
    <property type="entry name" value="UBCc_UBE2I"/>
    <property type="match status" value="1"/>
</dbReference>
<dbReference type="PANTHER" id="PTHR24067">
    <property type="entry name" value="UBIQUITIN-CONJUGATING ENZYME E2"/>
    <property type="match status" value="1"/>
</dbReference>
<dbReference type="GO" id="GO:0005694">
    <property type="term" value="C:chromosome"/>
    <property type="evidence" value="ECO:0007669"/>
    <property type="project" value="UniProtKB-ARBA"/>
</dbReference>
<dbReference type="InterPro" id="IPR000608">
    <property type="entry name" value="UBC"/>
</dbReference>
<evidence type="ECO:0000256" key="10">
    <source>
        <dbReference type="PROSITE-ProRule" id="PRU10133"/>
    </source>
</evidence>
<dbReference type="FunFam" id="3.10.110.10:FF:000035">
    <property type="entry name" value="SUMO-conjugating enzyme ubc9"/>
    <property type="match status" value="1"/>
</dbReference>
<dbReference type="PROSITE" id="PS50127">
    <property type="entry name" value="UBC_2"/>
    <property type="match status" value="1"/>
</dbReference>
<evidence type="ECO:0000313" key="15">
    <source>
        <dbReference type="RefSeq" id="XP_025419286.1"/>
    </source>
</evidence>
<proteinExistence type="inferred from homology"/>
<dbReference type="InterPro" id="IPR023313">
    <property type="entry name" value="UBQ-conjugating_AS"/>
</dbReference>
<dbReference type="GO" id="GO:0005634">
    <property type="term" value="C:nucleus"/>
    <property type="evidence" value="ECO:0007669"/>
    <property type="project" value="UniProtKB-SubCell"/>
</dbReference>
<evidence type="ECO:0000259" key="12">
    <source>
        <dbReference type="PROSITE" id="PS50127"/>
    </source>
</evidence>
<comment type="pathway">
    <text evidence="2">Protein modification; protein sumoylation.</text>
</comment>
<evidence type="ECO:0000313" key="13">
    <source>
        <dbReference type="EMBL" id="MBY82420.1"/>
    </source>
</evidence>
<dbReference type="RefSeq" id="XP_025419286.1">
    <property type="nucleotide sequence ID" value="XM_025563501.1"/>
</dbReference>
<accession>A0A2S2QY41</accession>
<dbReference type="PROSITE" id="PS00183">
    <property type="entry name" value="UBC_1"/>
    <property type="match status" value="1"/>
</dbReference>
<sequence length="162" mass="19069">MSGIALKRLLEERKQWRLNHPYRFMAKPSKNRDGTLNLMIWQCFIPGKKNTPWEGGVFSLRMFFKDSYPLSPPKCMFPSQFFHPNVYPSGNVCLPLLDQYGGWNSSITIKQILLSIQQLLCEPNINYPVQRKAHYYYCHDRNKYDKIVRAQAAYASRFYGAY</sequence>
<reference evidence="13" key="1">
    <citation type="submission" date="2018-04" db="EMBL/GenBank/DDBJ databases">
        <title>Transcriptome assembly of Sipha flava.</title>
        <authorList>
            <person name="Scully E.D."/>
            <person name="Geib S.M."/>
            <person name="Palmer N.A."/>
            <person name="Koch K."/>
            <person name="Bradshaw J."/>
            <person name="Heng-Moss T."/>
            <person name="Sarath G."/>
        </authorList>
    </citation>
    <scope>NUCLEOTIDE SEQUENCE</scope>
</reference>
<evidence type="ECO:0000256" key="2">
    <source>
        <dbReference type="ARBA" id="ARBA00004718"/>
    </source>
</evidence>
<keyword evidence="7" id="KW-0539">Nucleus</keyword>
<feature type="domain" description="UBC core" evidence="12">
    <location>
        <begin position="4"/>
        <end position="157"/>
    </location>
</feature>